<dbReference type="SUPFAM" id="SSF89733">
    <property type="entry name" value="L-sulfolactate dehydrogenase-like"/>
    <property type="match status" value="1"/>
</dbReference>
<keyword evidence="3" id="KW-1185">Reference proteome</keyword>
<dbReference type="InterPro" id="IPR003767">
    <property type="entry name" value="Malate/L-lactate_DH-like"/>
</dbReference>
<dbReference type="EMBL" id="CP029346">
    <property type="protein sequence ID" value="AWL10438.1"/>
    <property type="molecule type" value="Genomic_DNA"/>
</dbReference>
<dbReference type="Gene3D" id="3.30.1370.60">
    <property type="entry name" value="Hypothetical oxidoreductase yiak, domain 2"/>
    <property type="match status" value="1"/>
</dbReference>
<dbReference type="Pfam" id="PF02615">
    <property type="entry name" value="Ldh_2"/>
    <property type="match status" value="1"/>
</dbReference>
<dbReference type="NCBIfam" id="NF009750">
    <property type="entry name" value="PRK13260.1"/>
    <property type="match status" value="1"/>
</dbReference>
<evidence type="ECO:0000313" key="3">
    <source>
        <dbReference type="Proteomes" id="UP000245468"/>
    </source>
</evidence>
<evidence type="ECO:0000313" key="2">
    <source>
        <dbReference type="EMBL" id="AWL10438.1"/>
    </source>
</evidence>
<dbReference type="InterPro" id="IPR036111">
    <property type="entry name" value="Mal/L-sulfo/L-lacto_DH-like_sf"/>
</dbReference>
<organism evidence="2 3">
    <name type="scientific">Aquirufa nivalisilvae</name>
    <dbReference type="NCBI Taxonomy" id="2516557"/>
    <lineage>
        <taxon>Bacteria</taxon>
        <taxon>Pseudomonadati</taxon>
        <taxon>Bacteroidota</taxon>
        <taxon>Cytophagia</taxon>
        <taxon>Cytophagales</taxon>
        <taxon>Flectobacillaceae</taxon>
        <taxon>Aquirufa</taxon>
    </lineage>
</organism>
<dbReference type="Gene3D" id="1.10.1530.10">
    <property type="match status" value="1"/>
</dbReference>
<dbReference type="InterPro" id="IPR043144">
    <property type="entry name" value="Mal/L-sulf/L-lact_DH-like_ah"/>
</dbReference>
<proteinExistence type="predicted"/>
<dbReference type="PANTHER" id="PTHR11091">
    <property type="entry name" value="OXIDOREDUCTASE-RELATED"/>
    <property type="match status" value="1"/>
</dbReference>
<reference evidence="3" key="1">
    <citation type="submission" date="2018-05" db="EMBL/GenBank/DDBJ databases">
        <title>Pseudarcicella sp. HME7025 Genome sequencing and assembly.</title>
        <authorList>
            <person name="Kim H."/>
            <person name="Kang H."/>
            <person name="Joh K."/>
        </authorList>
    </citation>
    <scope>NUCLEOTIDE SEQUENCE [LARGE SCALE GENOMIC DNA]</scope>
    <source>
        <strain evidence="3">HME7025</strain>
    </source>
</reference>
<accession>A0A2S2DYG0</accession>
<dbReference type="AlphaFoldDB" id="A0A2S2DYG0"/>
<dbReference type="EC" id="1.5.1.21" evidence="2"/>
<evidence type="ECO:0000256" key="1">
    <source>
        <dbReference type="ARBA" id="ARBA00023002"/>
    </source>
</evidence>
<keyword evidence="1 2" id="KW-0560">Oxidoreductase</keyword>
<dbReference type="GO" id="GO:0047125">
    <property type="term" value="F:delta1-piperideine-2-carboxylate reductase activity"/>
    <property type="evidence" value="ECO:0007669"/>
    <property type="project" value="UniProtKB-EC"/>
</dbReference>
<name>A0A2S2DYG0_9BACT</name>
<protein>
    <submittedName>
        <fullName evidence="2">1-piperideine-2-carboxylate/1-pyrroline-2-carboxylate reductase (NADPH)</fullName>
        <ecNumber evidence="2">1.5.1.21</ecNumber>
    </submittedName>
</protein>
<dbReference type="KEGG" id="psez:HME7025_02598"/>
<dbReference type="RefSeq" id="WP_226998237.1">
    <property type="nucleotide sequence ID" value="NZ_CP029346.1"/>
</dbReference>
<sequence length="342" mass="37238">MMKRISFDDMFTTIKQAFILAGLPEDKATVCARTHTETSRDGVYSHGLNRVERFLDFVSKGWVDVHAEPSLDVNLGSIEIYNGNMGIGITNSIFAMDRAMDIAKQYGLGLVALNNTTHWMRGGSYGWQAADKGYMAICWTNTESCMPAWGATSGGIGNNPFIMAIPRQGGHVVFDMAMSQYSYGKLETTRLNNGKLPFPGGFDQDGKLTDEPAPIEATRRILPTGYWKGSGLAVMLDLFSAILSKGRTTADIDLVGKGACGGCSQVFIAIDPLKINDQAFLDQALEHTITQLRNSTPVTAGGEVNYPGERSLKTRSENMKLGIPVDEGVWKKVVAFSQAKKS</sequence>
<dbReference type="PANTHER" id="PTHR11091:SF3">
    <property type="entry name" value="2,3-DIKETO-L-GULONATE REDUCTASE"/>
    <property type="match status" value="1"/>
</dbReference>
<dbReference type="Proteomes" id="UP000245468">
    <property type="component" value="Chromosome"/>
</dbReference>
<gene>
    <name evidence="2" type="primary">dpkA</name>
    <name evidence="2" type="ORF">HME7025_02598</name>
</gene>
<dbReference type="InterPro" id="IPR043143">
    <property type="entry name" value="Mal/L-sulf/L-lact_DH-like_NADP"/>
</dbReference>